<reference evidence="4 5" key="1">
    <citation type="submission" date="2021-09" db="EMBL/GenBank/DDBJ databases">
        <title>Genomic insights and catalytic innovation underlie evolution of tropane alkaloids biosynthesis.</title>
        <authorList>
            <person name="Wang Y.-J."/>
            <person name="Tian T."/>
            <person name="Huang J.-P."/>
            <person name="Huang S.-X."/>
        </authorList>
    </citation>
    <scope>NUCLEOTIDE SEQUENCE [LARGE SCALE GENOMIC DNA]</scope>
    <source>
        <strain evidence="4">KIB-2018</strain>
        <tissue evidence="4">Leaf</tissue>
    </source>
</reference>
<evidence type="ECO:0008006" key="6">
    <source>
        <dbReference type="Google" id="ProtNLM"/>
    </source>
</evidence>
<feature type="repeat" description="PPR" evidence="3">
    <location>
        <begin position="418"/>
        <end position="452"/>
    </location>
</feature>
<dbReference type="SUPFAM" id="SSF48452">
    <property type="entry name" value="TPR-like"/>
    <property type="match status" value="1"/>
</dbReference>
<dbReference type="FunFam" id="1.25.40.10:FF:000309">
    <property type="entry name" value="Pentatricopeptide repeat-containing protein, chloroplastic"/>
    <property type="match status" value="1"/>
</dbReference>
<protein>
    <recommendedName>
        <fullName evidence="6">Pentatricopeptide repeat-containing protein</fullName>
    </recommendedName>
</protein>
<sequence length="715" mass="80050">MPRLISLLHGHICKKPFRCQWRNLCYVSVTHPLPFDLDPPHELDQTMATLYNIYTNPVLNLLHLCRSTRSLKKVHGLFIVHGLSGDLFCSTKLVSSYGLFGHVGLARSVFDRIPDPDFYLWKVMMRWYFLNDLHEDVIGLYARMRMFTNEADNVVFSVVLKAASEGRDLDVGRKVHCEIVKAGNPDSFVLTGLVDMYAKCGMIECSRCVFEENDDRNVVSWTSMIVGYVQNDCPHEGLVLFNRMREGLVGGNHFTLVSLVSACTKLGALHQGKWIHGCLIKTGIKLNSHLITALLDMYAKCGVVKDARFLFDEMLCVDPVSWTTMIAGYAQNGCPEEALNLFTDQKWIRMWSNNVTLLSVLSVCAQLGNLSLGMSVHGLGIKLGLEEPAIINALVDMYSKCNRNESARYLFETVLDKDVVAWNSIISGYSNNGSAYEALELFHQMRMESVLPDEVTLVSILLACASLAAFYAGSSVHAYSVKRGKLSCNVKVGTALLTFYSKCGDVRSARLVFDGMEEKSIVTWSAMIGGYGVQGDVNESLALLDDMIKEKLEPNEVIFTNILSACSHAGMVEEGWKHFVLMCKDYNFVPSMKHCACMVDLLARSGRLDEALTFIENMPVQPDIHVFGAFLHGCELHSRFDYGEVAIRKMLELHPDKASYYVLICNLYAKDGRWSQVGQVREMMKQRGLVKSSGYSLTETDICYKLQPSRLAAVA</sequence>
<dbReference type="PANTHER" id="PTHR47928:SF166">
    <property type="entry name" value="PENTACOTRIPEPTIDE-REPEAT REGION OF PRORP DOMAIN-CONTAINING PROTEIN"/>
    <property type="match status" value="1"/>
</dbReference>
<dbReference type="InterPro" id="IPR011990">
    <property type="entry name" value="TPR-like_helical_dom_sf"/>
</dbReference>
<proteinExistence type="inferred from homology"/>
<dbReference type="EMBL" id="JAIWQS010000007">
    <property type="protein sequence ID" value="KAJ8760909.1"/>
    <property type="molecule type" value="Genomic_DNA"/>
</dbReference>
<dbReference type="Proteomes" id="UP001159364">
    <property type="component" value="Linkage Group LG07"/>
</dbReference>
<dbReference type="PROSITE" id="PS51375">
    <property type="entry name" value="PPR"/>
    <property type="match status" value="4"/>
</dbReference>
<evidence type="ECO:0000256" key="2">
    <source>
        <dbReference type="ARBA" id="ARBA00061659"/>
    </source>
</evidence>
<feature type="repeat" description="PPR" evidence="3">
    <location>
        <begin position="217"/>
        <end position="247"/>
    </location>
</feature>
<gene>
    <name evidence="4" type="ORF">K2173_021947</name>
</gene>
<dbReference type="InterPro" id="IPR046848">
    <property type="entry name" value="E_motif"/>
</dbReference>
<evidence type="ECO:0000256" key="1">
    <source>
        <dbReference type="ARBA" id="ARBA00022737"/>
    </source>
</evidence>
<keyword evidence="5" id="KW-1185">Reference proteome</keyword>
<dbReference type="FunFam" id="1.25.40.10:FF:000073">
    <property type="entry name" value="Pentatricopeptide repeat-containing protein chloroplastic"/>
    <property type="match status" value="2"/>
</dbReference>
<dbReference type="Pfam" id="PF20431">
    <property type="entry name" value="E_motif"/>
    <property type="match status" value="1"/>
</dbReference>
<name>A0AAV8T3G3_9ROSI</name>
<comment type="caution">
    <text evidence="4">The sequence shown here is derived from an EMBL/GenBank/DDBJ whole genome shotgun (WGS) entry which is preliminary data.</text>
</comment>
<feature type="repeat" description="PPR" evidence="3">
    <location>
        <begin position="520"/>
        <end position="554"/>
    </location>
</feature>
<accession>A0AAV8T3G3</accession>
<evidence type="ECO:0000256" key="3">
    <source>
        <dbReference type="PROSITE-ProRule" id="PRU00708"/>
    </source>
</evidence>
<comment type="similarity">
    <text evidence="2">Belongs to the PPR family. PCMP-E subfamily.</text>
</comment>
<dbReference type="NCBIfam" id="TIGR00756">
    <property type="entry name" value="PPR"/>
    <property type="match status" value="4"/>
</dbReference>
<evidence type="ECO:0000313" key="5">
    <source>
        <dbReference type="Proteomes" id="UP001159364"/>
    </source>
</evidence>
<dbReference type="Pfam" id="PF13041">
    <property type="entry name" value="PPR_2"/>
    <property type="match status" value="1"/>
</dbReference>
<dbReference type="FunFam" id="1.25.40.10:FF:000212">
    <property type="entry name" value="Pentatricopeptide repeat-containing protein At2g03380, mitochondrial"/>
    <property type="match status" value="1"/>
</dbReference>
<dbReference type="AlphaFoldDB" id="A0AAV8T3G3"/>
<dbReference type="Pfam" id="PF01535">
    <property type="entry name" value="PPR"/>
    <property type="match status" value="7"/>
</dbReference>
<dbReference type="PANTHER" id="PTHR47928">
    <property type="entry name" value="REPEAT-CONTAINING PROTEIN, PUTATIVE-RELATED"/>
    <property type="match status" value="1"/>
</dbReference>
<organism evidence="4 5">
    <name type="scientific">Erythroxylum novogranatense</name>
    <dbReference type="NCBI Taxonomy" id="1862640"/>
    <lineage>
        <taxon>Eukaryota</taxon>
        <taxon>Viridiplantae</taxon>
        <taxon>Streptophyta</taxon>
        <taxon>Embryophyta</taxon>
        <taxon>Tracheophyta</taxon>
        <taxon>Spermatophyta</taxon>
        <taxon>Magnoliopsida</taxon>
        <taxon>eudicotyledons</taxon>
        <taxon>Gunneridae</taxon>
        <taxon>Pentapetalae</taxon>
        <taxon>rosids</taxon>
        <taxon>fabids</taxon>
        <taxon>Malpighiales</taxon>
        <taxon>Erythroxylaceae</taxon>
        <taxon>Erythroxylum</taxon>
    </lineage>
</organism>
<keyword evidence="1" id="KW-0677">Repeat</keyword>
<dbReference type="InterPro" id="IPR002885">
    <property type="entry name" value="PPR_rpt"/>
</dbReference>
<dbReference type="Gene3D" id="1.25.40.10">
    <property type="entry name" value="Tetratricopeptide repeat domain"/>
    <property type="match status" value="5"/>
</dbReference>
<feature type="repeat" description="PPR" evidence="3">
    <location>
        <begin position="318"/>
        <end position="352"/>
    </location>
</feature>
<evidence type="ECO:0000313" key="4">
    <source>
        <dbReference type="EMBL" id="KAJ8760909.1"/>
    </source>
</evidence>
<dbReference type="InterPro" id="IPR050421">
    <property type="entry name" value="PPR"/>
</dbReference>